<comment type="catalytic activity">
    <reaction evidence="11">
        <text>(S)-2,3,4,5-tetrahydrodipicolinate + NAD(+) + H2O = (2S,4S)-4-hydroxy-2,3,4,5-tetrahydrodipicolinate + NADH + H(+)</text>
        <dbReference type="Rhea" id="RHEA:35323"/>
        <dbReference type="ChEBI" id="CHEBI:15377"/>
        <dbReference type="ChEBI" id="CHEBI:15378"/>
        <dbReference type="ChEBI" id="CHEBI:16845"/>
        <dbReference type="ChEBI" id="CHEBI:57540"/>
        <dbReference type="ChEBI" id="CHEBI:57945"/>
        <dbReference type="ChEBI" id="CHEBI:67139"/>
        <dbReference type="EC" id="1.17.1.8"/>
    </reaction>
</comment>
<organism evidence="15 16">
    <name type="scientific">Nonlabens tegetincola</name>
    <dbReference type="NCBI Taxonomy" id="323273"/>
    <lineage>
        <taxon>Bacteria</taxon>
        <taxon>Pseudomonadati</taxon>
        <taxon>Bacteroidota</taxon>
        <taxon>Flavobacteriia</taxon>
        <taxon>Flavobacteriales</taxon>
        <taxon>Flavobacteriaceae</taxon>
        <taxon>Nonlabens</taxon>
    </lineage>
</organism>
<evidence type="ECO:0000256" key="6">
    <source>
        <dbReference type="ARBA" id="ARBA00023027"/>
    </source>
</evidence>
<evidence type="ECO:0000256" key="2">
    <source>
        <dbReference type="ARBA" id="ARBA00022605"/>
    </source>
</evidence>
<comment type="caution">
    <text evidence="15">The sequence shown here is derived from an EMBL/GenBank/DDBJ whole genome shotgun (WGS) entry which is preliminary data.</text>
</comment>
<dbReference type="AlphaFoldDB" id="A0A090Q241"/>
<dbReference type="Pfam" id="PF05173">
    <property type="entry name" value="DapB_C"/>
    <property type="match status" value="1"/>
</dbReference>
<evidence type="ECO:0000256" key="11">
    <source>
        <dbReference type="ARBA" id="ARBA00049396"/>
    </source>
</evidence>
<accession>A0A090Q241</accession>
<proteinExistence type="inferred from homology"/>
<dbReference type="EC" id="1.17.1.8" evidence="9 12"/>
<evidence type="ECO:0000256" key="3">
    <source>
        <dbReference type="ARBA" id="ARBA00022857"/>
    </source>
</evidence>
<dbReference type="InterPro" id="IPR000846">
    <property type="entry name" value="DapB_N"/>
</dbReference>
<dbReference type="Gene3D" id="3.30.360.10">
    <property type="entry name" value="Dihydrodipicolinate Reductase, domain 2"/>
    <property type="match status" value="1"/>
</dbReference>
<keyword evidence="2" id="KW-0028">Amino-acid biosynthesis</keyword>
<name>A0A090Q241_9FLAO</name>
<dbReference type="GO" id="GO:0009089">
    <property type="term" value="P:lysine biosynthetic process via diaminopimelate"/>
    <property type="evidence" value="ECO:0007669"/>
    <property type="project" value="UniProtKB-UniRule"/>
</dbReference>
<keyword evidence="16" id="KW-1185">Reference proteome</keyword>
<evidence type="ECO:0000256" key="9">
    <source>
        <dbReference type="ARBA" id="ARBA00038983"/>
    </source>
</evidence>
<evidence type="ECO:0000256" key="5">
    <source>
        <dbReference type="ARBA" id="ARBA00023002"/>
    </source>
</evidence>
<dbReference type="InterPro" id="IPR036291">
    <property type="entry name" value="NAD(P)-bd_dom_sf"/>
</dbReference>
<evidence type="ECO:0000256" key="12">
    <source>
        <dbReference type="NCBIfam" id="TIGR00036"/>
    </source>
</evidence>
<comment type="similarity">
    <text evidence="1">Belongs to the DapB family.</text>
</comment>
<comment type="pathway">
    <text evidence="8">Amino-acid biosynthesis; L-lysine biosynthesis via DAP pathway; (S)-tetrahydrodipicolinate from L-aspartate: step 4/4.</text>
</comment>
<dbReference type="RefSeq" id="WP_042278691.1">
    <property type="nucleotide sequence ID" value="NZ_BBML01000004.1"/>
</dbReference>
<dbReference type="GO" id="GO:0019877">
    <property type="term" value="P:diaminopimelate biosynthetic process"/>
    <property type="evidence" value="ECO:0007669"/>
    <property type="project" value="UniProtKB-KW"/>
</dbReference>
<dbReference type="Proteomes" id="UP000029221">
    <property type="component" value="Unassembled WGS sequence"/>
</dbReference>
<dbReference type="Pfam" id="PF01113">
    <property type="entry name" value="DapB_N"/>
    <property type="match status" value="1"/>
</dbReference>
<dbReference type="NCBIfam" id="TIGR00036">
    <property type="entry name" value="dapB"/>
    <property type="match status" value="1"/>
</dbReference>
<keyword evidence="5 15" id="KW-0560">Oxidoreductase</keyword>
<dbReference type="STRING" id="319236.BST91_04565"/>
<dbReference type="GO" id="GO:0005829">
    <property type="term" value="C:cytosol"/>
    <property type="evidence" value="ECO:0007669"/>
    <property type="project" value="TreeGrafter"/>
</dbReference>
<comment type="catalytic activity">
    <reaction evidence="10">
        <text>(S)-2,3,4,5-tetrahydrodipicolinate + NADP(+) + H2O = (2S,4S)-4-hydroxy-2,3,4,5-tetrahydrodipicolinate + NADPH + H(+)</text>
        <dbReference type="Rhea" id="RHEA:35331"/>
        <dbReference type="ChEBI" id="CHEBI:15377"/>
        <dbReference type="ChEBI" id="CHEBI:15378"/>
        <dbReference type="ChEBI" id="CHEBI:16845"/>
        <dbReference type="ChEBI" id="CHEBI:57783"/>
        <dbReference type="ChEBI" id="CHEBI:58349"/>
        <dbReference type="ChEBI" id="CHEBI:67139"/>
        <dbReference type="EC" id="1.17.1.8"/>
    </reaction>
</comment>
<sequence length="233" mass="25848">MKIALVGYGKMGKTIERLATSRGHEIVARLGRNDQMKQAQIADVAIEFTSPESVLNNLNELIKLNIPTVCGTTGWNDDLDDISNLVIKENCSLVHASNFSLGVNLFFELNKKLAAMMSTFNEYKVSMNEIHHTEKKDAPSGTAITLFEGLKDPLKKTNWSLEQTNDEQIVTIDAIREEDVKGTHSIFYSSDIDEIEIKHTAHSRDGFALGAVIAAEWIHGKKGVFTMKDVLGL</sequence>
<dbReference type="PIRSF" id="PIRSF000161">
    <property type="entry name" value="DHPR"/>
    <property type="match status" value="1"/>
</dbReference>
<dbReference type="InterPro" id="IPR022663">
    <property type="entry name" value="DapB_C"/>
</dbReference>
<evidence type="ECO:0000259" key="13">
    <source>
        <dbReference type="Pfam" id="PF01113"/>
    </source>
</evidence>
<dbReference type="EMBL" id="BBML01000004">
    <property type="protein sequence ID" value="GAK97149.1"/>
    <property type="molecule type" value="Genomic_DNA"/>
</dbReference>
<dbReference type="PANTHER" id="PTHR20836:SF0">
    <property type="entry name" value="4-HYDROXY-TETRAHYDRODIPICOLINATE REDUCTASE 1, CHLOROPLASTIC-RELATED"/>
    <property type="match status" value="1"/>
</dbReference>
<evidence type="ECO:0000256" key="4">
    <source>
        <dbReference type="ARBA" id="ARBA00022915"/>
    </source>
</evidence>
<dbReference type="SUPFAM" id="SSF55347">
    <property type="entry name" value="Glyceraldehyde-3-phosphate dehydrogenase-like, C-terminal domain"/>
    <property type="match status" value="1"/>
</dbReference>
<keyword evidence="6" id="KW-0520">NAD</keyword>
<dbReference type="Gene3D" id="3.40.50.720">
    <property type="entry name" value="NAD(P)-binding Rossmann-like Domain"/>
    <property type="match status" value="1"/>
</dbReference>
<keyword evidence="4" id="KW-0220">Diaminopimelate biosynthesis</keyword>
<evidence type="ECO:0000256" key="1">
    <source>
        <dbReference type="ARBA" id="ARBA00006642"/>
    </source>
</evidence>
<evidence type="ECO:0000256" key="7">
    <source>
        <dbReference type="ARBA" id="ARBA00023154"/>
    </source>
</evidence>
<evidence type="ECO:0000259" key="14">
    <source>
        <dbReference type="Pfam" id="PF05173"/>
    </source>
</evidence>
<evidence type="ECO:0000256" key="8">
    <source>
        <dbReference type="ARBA" id="ARBA00037922"/>
    </source>
</evidence>
<reference evidence="15" key="1">
    <citation type="journal article" date="2014" name="Genome Announc.">
        <title>Draft Genome Sequences of Marine Flavobacterium Nonlabens Strains NR17, NR24, NR27, NR32, NR33, and Ara13.</title>
        <authorList>
            <person name="Nakanishi M."/>
            <person name="Meirelles P."/>
            <person name="Suzuki R."/>
            <person name="Takatani N."/>
            <person name="Mino S."/>
            <person name="Suda W."/>
            <person name="Oshima K."/>
            <person name="Hattori M."/>
            <person name="Ohkuma M."/>
            <person name="Hosokawa M."/>
            <person name="Miyashita K."/>
            <person name="Thompson F.L."/>
            <person name="Niwa A."/>
            <person name="Sawabe T."/>
            <person name="Sawabe T."/>
        </authorList>
    </citation>
    <scope>NUCLEOTIDE SEQUENCE [LARGE SCALE GENOMIC DNA]</scope>
    <source>
        <strain evidence="15">JCM 19294</strain>
    </source>
</reference>
<evidence type="ECO:0000313" key="16">
    <source>
        <dbReference type="Proteomes" id="UP000029221"/>
    </source>
</evidence>
<feature type="domain" description="Dihydrodipicolinate reductase C-terminal" evidence="14">
    <location>
        <begin position="102"/>
        <end position="231"/>
    </location>
</feature>
<feature type="domain" description="Dihydrodipicolinate reductase N-terminal" evidence="13">
    <location>
        <begin position="1"/>
        <end position="99"/>
    </location>
</feature>
<dbReference type="PANTHER" id="PTHR20836">
    <property type="entry name" value="DIHYDRODIPICOLINATE REDUCTASE"/>
    <property type="match status" value="1"/>
</dbReference>
<dbReference type="SUPFAM" id="SSF51735">
    <property type="entry name" value="NAD(P)-binding Rossmann-fold domains"/>
    <property type="match status" value="1"/>
</dbReference>
<gene>
    <name evidence="15" type="ORF">JCM19294_655</name>
</gene>
<keyword evidence="7" id="KW-0457">Lysine biosynthesis</keyword>
<evidence type="ECO:0000313" key="15">
    <source>
        <dbReference type="EMBL" id="GAK97149.1"/>
    </source>
</evidence>
<protein>
    <recommendedName>
        <fullName evidence="9 12">4-hydroxy-tetrahydrodipicolinate reductase</fullName>
        <ecNumber evidence="9 12">1.17.1.8</ecNumber>
    </recommendedName>
</protein>
<dbReference type="eggNOG" id="COG0289">
    <property type="taxonomic scope" value="Bacteria"/>
</dbReference>
<evidence type="ECO:0000256" key="10">
    <source>
        <dbReference type="ARBA" id="ARBA00049080"/>
    </source>
</evidence>
<dbReference type="InterPro" id="IPR023940">
    <property type="entry name" value="DHDPR_bac"/>
</dbReference>
<keyword evidence="3" id="KW-0521">NADP</keyword>
<dbReference type="CDD" id="cd02274">
    <property type="entry name" value="DHDPR_N"/>
    <property type="match status" value="1"/>
</dbReference>
<dbReference type="GO" id="GO:0008839">
    <property type="term" value="F:4-hydroxy-tetrahydrodipicolinate reductase"/>
    <property type="evidence" value="ECO:0007669"/>
    <property type="project" value="UniProtKB-UniRule"/>
</dbReference>